<keyword evidence="4 6" id="KW-1133">Transmembrane helix</keyword>
<evidence type="ECO:0000256" key="6">
    <source>
        <dbReference type="SAM" id="Phobius"/>
    </source>
</evidence>
<accession>A0A4R1QMW4</accession>
<comment type="subcellular location">
    <subcellularLocation>
        <location evidence="1">Cell membrane</location>
        <topology evidence="1">Multi-pass membrane protein</topology>
    </subcellularLocation>
</comment>
<evidence type="ECO:0000256" key="3">
    <source>
        <dbReference type="ARBA" id="ARBA00022692"/>
    </source>
</evidence>
<dbReference type="AlphaFoldDB" id="A0A4R1QMW4"/>
<keyword evidence="3 6" id="KW-0812">Transmembrane</keyword>
<dbReference type="GeneID" id="97379939"/>
<dbReference type="GO" id="GO:0005886">
    <property type="term" value="C:plasma membrane"/>
    <property type="evidence" value="ECO:0007669"/>
    <property type="project" value="UniProtKB-SubCell"/>
</dbReference>
<feature type="transmembrane region" description="Helical" evidence="6">
    <location>
        <begin position="55"/>
        <end position="73"/>
    </location>
</feature>
<proteinExistence type="predicted"/>
<evidence type="ECO:0000256" key="4">
    <source>
        <dbReference type="ARBA" id="ARBA00022989"/>
    </source>
</evidence>
<dbReference type="STRING" id="1650663.GCA_001486665_00587"/>
<evidence type="ECO:0000256" key="2">
    <source>
        <dbReference type="ARBA" id="ARBA00022475"/>
    </source>
</evidence>
<protein>
    <recommendedName>
        <fullName evidence="9">Transporter</fullName>
    </recommendedName>
</protein>
<evidence type="ECO:0008006" key="9">
    <source>
        <dbReference type="Google" id="ProtNLM"/>
    </source>
</evidence>
<evidence type="ECO:0000256" key="1">
    <source>
        <dbReference type="ARBA" id="ARBA00004651"/>
    </source>
</evidence>
<evidence type="ECO:0000313" key="8">
    <source>
        <dbReference type="Proteomes" id="UP000295184"/>
    </source>
</evidence>
<evidence type="ECO:0000313" key="7">
    <source>
        <dbReference type="EMBL" id="TCL55069.1"/>
    </source>
</evidence>
<evidence type="ECO:0000256" key="5">
    <source>
        <dbReference type="ARBA" id="ARBA00023136"/>
    </source>
</evidence>
<sequence length="160" mass="17564">MKRNRLIICRQWVARMASIIETVVALVVLLAILVAGVRVLFEVKDLVLAPDVDEAFTTFLSSAFNVVIGIEFVKMLAKHSPGSAIEVLLFAIARQMVVEHTSPVENLVSILAILLIFVIRKYLFVPAFGAHLPGEDAFGTSSLMAAREQALRDADAEEED</sequence>
<dbReference type="InterPro" id="IPR020948">
    <property type="entry name" value="P_starv_induced_PsiE-like"/>
</dbReference>
<name>A0A4R1QMW4_9FIRM</name>
<gene>
    <name evidence="7" type="ORF">EDD77_11811</name>
</gene>
<dbReference type="Pfam" id="PF06146">
    <property type="entry name" value="PsiE"/>
    <property type="match status" value="1"/>
</dbReference>
<keyword evidence="2" id="KW-1003">Cell membrane</keyword>
<feature type="transmembrane region" description="Helical" evidence="6">
    <location>
        <begin position="12"/>
        <end position="35"/>
    </location>
</feature>
<keyword evidence="5 6" id="KW-0472">Membrane</keyword>
<dbReference type="OrthoDB" id="362826at2"/>
<dbReference type="RefSeq" id="WP_058963098.1">
    <property type="nucleotide sequence ID" value="NZ_CABKVM010000013.1"/>
</dbReference>
<feature type="transmembrane region" description="Helical" evidence="6">
    <location>
        <begin position="104"/>
        <end position="123"/>
    </location>
</feature>
<reference evidence="7 8" key="1">
    <citation type="submission" date="2019-03" db="EMBL/GenBank/DDBJ databases">
        <title>Genomic Encyclopedia of Type Strains, Phase IV (KMG-IV): sequencing the most valuable type-strain genomes for metagenomic binning, comparative biology and taxonomic classification.</title>
        <authorList>
            <person name="Goeker M."/>
        </authorList>
    </citation>
    <scope>NUCLEOTIDE SEQUENCE [LARGE SCALE GENOMIC DNA]</scope>
    <source>
        <strain evidence="7 8">DSM 100451</strain>
    </source>
</reference>
<comment type="caution">
    <text evidence="7">The sequence shown here is derived from an EMBL/GenBank/DDBJ whole genome shotgun (WGS) entry which is preliminary data.</text>
</comment>
<dbReference type="EMBL" id="SLUM01000018">
    <property type="protein sequence ID" value="TCL55069.1"/>
    <property type="molecule type" value="Genomic_DNA"/>
</dbReference>
<dbReference type="Proteomes" id="UP000295184">
    <property type="component" value="Unassembled WGS sequence"/>
</dbReference>
<organism evidence="7 8">
    <name type="scientific">Allofournierella massiliensis</name>
    <dbReference type="NCBI Taxonomy" id="1650663"/>
    <lineage>
        <taxon>Bacteria</taxon>
        <taxon>Bacillati</taxon>
        <taxon>Bacillota</taxon>
        <taxon>Clostridia</taxon>
        <taxon>Eubacteriales</taxon>
        <taxon>Oscillospiraceae</taxon>
        <taxon>Allofournierella</taxon>
    </lineage>
</organism>